<dbReference type="InterPro" id="IPR019956">
    <property type="entry name" value="Ubiquitin_dom"/>
</dbReference>
<dbReference type="PRINTS" id="PR00348">
    <property type="entry name" value="UBIQUITIN"/>
</dbReference>
<accession>A0AAP0K6Q0</accession>
<dbReference type="Gene3D" id="3.10.20.90">
    <property type="entry name" value="Phosphatidylinositol 3-kinase Catalytic Subunit, Chain A, domain 1"/>
    <property type="match status" value="2"/>
</dbReference>
<dbReference type="InterPro" id="IPR050158">
    <property type="entry name" value="Ubiquitin_ubiquitin-like"/>
</dbReference>
<dbReference type="PROSITE" id="PS50053">
    <property type="entry name" value="UBIQUITIN_2"/>
    <property type="match status" value="2"/>
</dbReference>
<evidence type="ECO:0000256" key="1">
    <source>
        <dbReference type="ARBA" id="ARBA00022499"/>
    </source>
</evidence>
<dbReference type="InterPro" id="IPR029071">
    <property type="entry name" value="Ubiquitin-like_domsf"/>
</dbReference>
<feature type="domain" description="Ubiquitin-like" evidence="2">
    <location>
        <begin position="47"/>
        <end position="103"/>
    </location>
</feature>
<evidence type="ECO:0000313" key="3">
    <source>
        <dbReference type="EMBL" id="KAK9146360.1"/>
    </source>
</evidence>
<dbReference type="AlphaFoldDB" id="A0AAP0K6Q0"/>
<evidence type="ECO:0000259" key="2">
    <source>
        <dbReference type="PROSITE" id="PS50053"/>
    </source>
</evidence>
<dbReference type="PANTHER" id="PTHR10666">
    <property type="entry name" value="UBIQUITIN"/>
    <property type="match status" value="1"/>
</dbReference>
<sequence length="103" mass="11559">MIESMAEVQTKEQILTLDGRHLGDGSRKLSEYNIKNGSKLHLIQGIMEIVIQTNQGPITVTVESSDTVGRVKEKILEKKGIPVHDQILLFDMAQLMNDKMLLD</sequence>
<name>A0AAP0K6Q0_9MAGN</name>
<dbReference type="SUPFAM" id="SSF54236">
    <property type="entry name" value="Ubiquitin-like"/>
    <property type="match status" value="2"/>
</dbReference>
<keyword evidence="4" id="KW-1185">Reference proteome</keyword>
<feature type="domain" description="Ubiquitin-like" evidence="2">
    <location>
        <begin position="1"/>
        <end position="43"/>
    </location>
</feature>
<dbReference type="InterPro" id="IPR000626">
    <property type="entry name" value="Ubiquitin-like_dom"/>
</dbReference>
<gene>
    <name evidence="3" type="ORF">Sjap_006263</name>
</gene>
<dbReference type="Pfam" id="PF00240">
    <property type="entry name" value="ubiquitin"/>
    <property type="match status" value="2"/>
</dbReference>
<proteinExistence type="predicted"/>
<evidence type="ECO:0000313" key="4">
    <source>
        <dbReference type="Proteomes" id="UP001417504"/>
    </source>
</evidence>
<organism evidence="3 4">
    <name type="scientific">Stephania japonica</name>
    <dbReference type="NCBI Taxonomy" id="461633"/>
    <lineage>
        <taxon>Eukaryota</taxon>
        <taxon>Viridiplantae</taxon>
        <taxon>Streptophyta</taxon>
        <taxon>Embryophyta</taxon>
        <taxon>Tracheophyta</taxon>
        <taxon>Spermatophyta</taxon>
        <taxon>Magnoliopsida</taxon>
        <taxon>Ranunculales</taxon>
        <taxon>Menispermaceae</taxon>
        <taxon>Menispermoideae</taxon>
        <taxon>Cissampelideae</taxon>
        <taxon>Stephania</taxon>
    </lineage>
</organism>
<reference evidence="3 4" key="1">
    <citation type="submission" date="2024-01" db="EMBL/GenBank/DDBJ databases">
        <title>Genome assemblies of Stephania.</title>
        <authorList>
            <person name="Yang L."/>
        </authorList>
    </citation>
    <scope>NUCLEOTIDE SEQUENCE [LARGE SCALE GENOMIC DNA]</scope>
    <source>
        <strain evidence="3">QJT</strain>
        <tissue evidence="3">Leaf</tissue>
    </source>
</reference>
<keyword evidence="1" id="KW-1017">Isopeptide bond</keyword>
<comment type="caution">
    <text evidence="3">The sequence shown here is derived from an EMBL/GenBank/DDBJ whole genome shotgun (WGS) entry which is preliminary data.</text>
</comment>
<protein>
    <recommendedName>
        <fullName evidence="2">Ubiquitin-like domain-containing protein</fullName>
    </recommendedName>
</protein>
<dbReference type="GO" id="GO:0003729">
    <property type="term" value="F:mRNA binding"/>
    <property type="evidence" value="ECO:0007669"/>
    <property type="project" value="UniProtKB-ARBA"/>
</dbReference>
<dbReference type="Proteomes" id="UP001417504">
    <property type="component" value="Unassembled WGS sequence"/>
</dbReference>
<dbReference type="EMBL" id="JBBNAE010000002">
    <property type="protein sequence ID" value="KAK9146360.1"/>
    <property type="molecule type" value="Genomic_DNA"/>
</dbReference>